<evidence type="ECO:0000256" key="4">
    <source>
        <dbReference type="ARBA" id="ARBA00022777"/>
    </source>
</evidence>
<dbReference type="SMART" id="SM00387">
    <property type="entry name" value="HATPase_c"/>
    <property type="match status" value="1"/>
</dbReference>
<dbReference type="Pfam" id="PF02518">
    <property type="entry name" value="HATPase_c"/>
    <property type="match status" value="1"/>
</dbReference>
<dbReference type="GO" id="GO:0000155">
    <property type="term" value="F:phosphorelay sensor kinase activity"/>
    <property type="evidence" value="ECO:0007669"/>
    <property type="project" value="InterPro"/>
</dbReference>
<dbReference type="Gene3D" id="3.30.565.10">
    <property type="entry name" value="Histidine kinase-like ATPase, C-terminal domain"/>
    <property type="match status" value="1"/>
</dbReference>
<dbReference type="Gene3D" id="3.30.450.20">
    <property type="entry name" value="PAS domain"/>
    <property type="match status" value="1"/>
</dbReference>
<protein>
    <recommendedName>
        <fullName evidence="2">histidine kinase</fullName>
        <ecNumber evidence="2">2.7.13.3</ecNumber>
    </recommendedName>
</protein>
<dbReference type="PROSITE" id="PS50109">
    <property type="entry name" value="HIS_KIN"/>
    <property type="match status" value="1"/>
</dbReference>
<dbReference type="Proteomes" id="UP001158066">
    <property type="component" value="Unassembled WGS sequence"/>
</dbReference>
<dbReference type="PANTHER" id="PTHR43065:SF42">
    <property type="entry name" value="TWO-COMPONENT SENSOR PPRA"/>
    <property type="match status" value="1"/>
</dbReference>
<keyword evidence="4 8" id="KW-0418">Kinase</keyword>
<dbReference type="Gene3D" id="1.10.287.130">
    <property type="match status" value="1"/>
</dbReference>
<dbReference type="InterPro" id="IPR001638">
    <property type="entry name" value="Solute-binding_3/MltF_N"/>
</dbReference>
<evidence type="ECO:0000256" key="2">
    <source>
        <dbReference type="ARBA" id="ARBA00012438"/>
    </source>
</evidence>
<dbReference type="RefSeq" id="WP_283410220.1">
    <property type="nucleotide sequence ID" value="NZ_FXUF01000013.1"/>
</dbReference>
<feature type="domain" description="Histidine kinase" evidence="7">
    <location>
        <begin position="453"/>
        <end position="660"/>
    </location>
</feature>
<dbReference type="Pfam" id="PF00497">
    <property type="entry name" value="SBP_bac_3"/>
    <property type="match status" value="1"/>
</dbReference>
<name>A0AA45WXU1_9CLOT</name>
<dbReference type="EC" id="2.7.13.3" evidence="2"/>
<dbReference type="SUPFAM" id="SSF55874">
    <property type="entry name" value="ATPase domain of HSP90 chaperone/DNA topoisomerase II/histidine kinase"/>
    <property type="match status" value="1"/>
</dbReference>
<keyword evidence="4 8" id="KW-0808">Transferase</keyword>
<dbReference type="PANTHER" id="PTHR43065">
    <property type="entry name" value="SENSOR HISTIDINE KINASE"/>
    <property type="match status" value="1"/>
</dbReference>
<dbReference type="SUPFAM" id="SSF53850">
    <property type="entry name" value="Periplasmic binding protein-like II"/>
    <property type="match status" value="1"/>
</dbReference>
<evidence type="ECO:0000256" key="5">
    <source>
        <dbReference type="ARBA" id="ARBA00023012"/>
    </source>
</evidence>
<dbReference type="PRINTS" id="PR00344">
    <property type="entry name" value="BCTRLSENSOR"/>
</dbReference>
<dbReference type="InterPro" id="IPR005467">
    <property type="entry name" value="His_kinase_dom"/>
</dbReference>
<comment type="caution">
    <text evidence="8">The sequence shown here is derived from an EMBL/GenBank/DDBJ whole genome shotgun (WGS) entry which is preliminary data.</text>
</comment>
<dbReference type="InterPro" id="IPR036097">
    <property type="entry name" value="HisK_dim/P_sf"/>
</dbReference>
<keyword evidence="6" id="KW-1133">Transmembrane helix</keyword>
<sequence length="666" mass="75597">MKKRIALLVVMTILLGVITASHYIRITYHMSLLEYFSGKHQITPADRDYLERHGPIIYGSGNNSPPLYYVDEETGHYKGVVIDYLQALSLELKTEIQYQPMTWDEALKSLEAGETHLCDMYPSKERARKYLFSDPIYYQRGIILVSSDNTTLQHVSGLAGLRVGVQTGDYAHEFLRNQPFEIDFVFSENYEEGLQKLLADEVDAIVGDEPVMSYLIQKYRLSEDYRIVDEPMYELPSVLGIPQDKSELKRIIDKGIASLNQTTVVNKIQQKWFGISTPIGKVEAPTHLSFFFLAGSSLILLVLVTVVIWNLELKNAVLQRTQALQRSEKNLQTVMDELRYMVMVVNDQFQLLTANRQYYHHFGNGQFQHHSTLEEVIPSLSKVKHLLLNPTGNVIEIPIKGRTYQLDACPIQYGSSMEAATLLMMEDITDRKIHEAQLFHDHKMAAIGQLAAGVAHEIRNPLGLIRNYTFIMKRSDSDPLLLKKSLQLIDQSVEKASNVIDNLLNFYRLADSDFREINLKTLIEEVVSLNENLMKDHTVYCRLVLHDVSIKTCEASLKHILINLLNNATDAMPQGGQITVSLREKPDTIELRVIDKGMGMSEETREMIFHPFFTTKRSGKGTGLGCYIVYSELVKLKGEIAVISKQHVGTTMVIKLKKAAGDHDEA</sequence>
<dbReference type="InterPro" id="IPR003594">
    <property type="entry name" value="HATPase_dom"/>
</dbReference>
<dbReference type="InterPro" id="IPR004358">
    <property type="entry name" value="Sig_transdc_His_kin-like_C"/>
</dbReference>
<reference evidence="8" key="1">
    <citation type="submission" date="2017-05" db="EMBL/GenBank/DDBJ databases">
        <authorList>
            <person name="Varghese N."/>
            <person name="Submissions S."/>
        </authorList>
    </citation>
    <scope>NUCLEOTIDE SEQUENCE</scope>
    <source>
        <strain evidence="8">Su22</strain>
    </source>
</reference>
<gene>
    <name evidence="8" type="ORF">SAMN06296020_11375</name>
</gene>
<dbReference type="AlphaFoldDB" id="A0AA45WXU1"/>
<dbReference type="SUPFAM" id="SSF47384">
    <property type="entry name" value="Homodimeric domain of signal transducing histidine kinase"/>
    <property type="match status" value="1"/>
</dbReference>
<dbReference type="Pfam" id="PF00512">
    <property type="entry name" value="HisKA"/>
    <property type="match status" value="1"/>
</dbReference>
<keyword evidence="5" id="KW-0902">Two-component regulatory system</keyword>
<dbReference type="EMBL" id="FXUF01000013">
    <property type="protein sequence ID" value="SMP66154.1"/>
    <property type="molecule type" value="Genomic_DNA"/>
</dbReference>
<keyword evidence="6" id="KW-0812">Transmembrane</keyword>
<evidence type="ECO:0000256" key="3">
    <source>
        <dbReference type="ARBA" id="ARBA00022553"/>
    </source>
</evidence>
<evidence type="ECO:0000256" key="6">
    <source>
        <dbReference type="SAM" id="Phobius"/>
    </source>
</evidence>
<organism evidence="8 9">
    <name type="scientific">Anoxynatronum buryatiense</name>
    <dbReference type="NCBI Taxonomy" id="489973"/>
    <lineage>
        <taxon>Bacteria</taxon>
        <taxon>Bacillati</taxon>
        <taxon>Bacillota</taxon>
        <taxon>Clostridia</taxon>
        <taxon>Eubacteriales</taxon>
        <taxon>Clostridiaceae</taxon>
        <taxon>Anoxynatronum</taxon>
    </lineage>
</organism>
<dbReference type="InterPro" id="IPR036890">
    <property type="entry name" value="HATPase_C_sf"/>
</dbReference>
<dbReference type="SMART" id="SM00388">
    <property type="entry name" value="HisKA"/>
    <property type="match status" value="1"/>
</dbReference>
<accession>A0AA45WXU1</accession>
<proteinExistence type="predicted"/>
<evidence type="ECO:0000313" key="9">
    <source>
        <dbReference type="Proteomes" id="UP001158066"/>
    </source>
</evidence>
<keyword evidence="3" id="KW-0597">Phosphoprotein</keyword>
<dbReference type="InterPro" id="IPR003661">
    <property type="entry name" value="HisK_dim/P_dom"/>
</dbReference>
<dbReference type="CDD" id="cd00082">
    <property type="entry name" value="HisKA"/>
    <property type="match status" value="1"/>
</dbReference>
<feature type="transmembrane region" description="Helical" evidence="6">
    <location>
        <begin position="288"/>
        <end position="311"/>
    </location>
</feature>
<dbReference type="SMART" id="SM00062">
    <property type="entry name" value="PBPb"/>
    <property type="match status" value="1"/>
</dbReference>
<keyword evidence="9" id="KW-1185">Reference proteome</keyword>
<dbReference type="Gene3D" id="3.40.190.10">
    <property type="entry name" value="Periplasmic binding protein-like II"/>
    <property type="match status" value="2"/>
</dbReference>
<keyword evidence="6" id="KW-0472">Membrane</keyword>
<dbReference type="CDD" id="cd13704">
    <property type="entry name" value="PBP2_HisK"/>
    <property type="match status" value="1"/>
</dbReference>
<evidence type="ECO:0000313" key="8">
    <source>
        <dbReference type="EMBL" id="SMP66154.1"/>
    </source>
</evidence>
<evidence type="ECO:0000259" key="7">
    <source>
        <dbReference type="PROSITE" id="PS50109"/>
    </source>
</evidence>
<evidence type="ECO:0000256" key="1">
    <source>
        <dbReference type="ARBA" id="ARBA00000085"/>
    </source>
</evidence>
<comment type="catalytic activity">
    <reaction evidence="1">
        <text>ATP + protein L-histidine = ADP + protein N-phospho-L-histidine.</text>
        <dbReference type="EC" id="2.7.13.3"/>
    </reaction>
</comment>